<evidence type="ECO:0000256" key="6">
    <source>
        <dbReference type="SAM" id="MobiDB-lite"/>
    </source>
</evidence>
<comment type="subcellular location">
    <subcellularLocation>
        <location evidence="1">Membrane</location>
        <topology evidence="1">Single-pass type I membrane protein</topology>
    </subcellularLocation>
</comment>
<dbReference type="InterPro" id="IPR051136">
    <property type="entry name" value="Intracellular_Lectin-GPT"/>
</dbReference>
<feature type="chain" id="PRO_5046222531" evidence="8">
    <location>
        <begin position="18"/>
        <end position="486"/>
    </location>
</feature>
<keyword evidence="4 7" id="KW-1133">Transmembrane helix</keyword>
<name>A0ABQ9XVY0_9EUKA</name>
<dbReference type="InterPro" id="IPR013320">
    <property type="entry name" value="ConA-like_dom_sf"/>
</dbReference>
<evidence type="ECO:0000256" key="3">
    <source>
        <dbReference type="ARBA" id="ARBA00022729"/>
    </source>
</evidence>
<dbReference type="SUPFAM" id="SSF49899">
    <property type="entry name" value="Concanavalin A-like lectins/glucanases"/>
    <property type="match status" value="1"/>
</dbReference>
<feature type="compositionally biased region" description="Low complexity" evidence="6">
    <location>
        <begin position="296"/>
        <end position="312"/>
    </location>
</feature>
<gene>
    <name evidence="10" type="ORF">BLNAU_9489</name>
</gene>
<evidence type="ECO:0000259" key="9">
    <source>
        <dbReference type="PROSITE" id="PS51328"/>
    </source>
</evidence>
<dbReference type="PANTHER" id="PTHR12223">
    <property type="entry name" value="VESICULAR MANNOSE-BINDING LECTIN"/>
    <property type="match status" value="1"/>
</dbReference>
<comment type="caution">
    <text evidence="10">The sequence shown here is derived from an EMBL/GenBank/DDBJ whole genome shotgun (WGS) entry which is preliminary data.</text>
</comment>
<reference evidence="10 11" key="1">
    <citation type="journal article" date="2022" name="bioRxiv">
        <title>Genomics of Preaxostyla Flagellates Illuminates Evolutionary Transitions and the Path Towards Mitochondrial Loss.</title>
        <authorList>
            <person name="Novak L.V.F."/>
            <person name="Treitli S.C."/>
            <person name="Pyrih J."/>
            <person name="Halakuc P."/>
            <person name="Pipaliya S.V."/>
            <person name="Vacek V."/>
            <person name="Brzon O."/>
            <person name="Soukal P."/>
            <person name="Eme L."/>
            <person name="Dacks J.B."/>
            <person name="Karnkowska A."/>
            <person name="Elias M."/>
            <person name="Hampl V."/>
        </authorList>
    </citation>
    <scope>NUCLEOTIDE SEQUENCE [LARGE SCALE GENOMIC DNA]</scope>
    <source>
        <strain evidence="10">NAU3</strain>
        <tissue evidence="10">Gut</tissue>
    </source>
</reference>
<proteinExistence type="predicted"/>
<dbReference type="Pfam" id="PF03388">
    <property type="entry name" value="Lectin_leg-like"/>
    <property type="match status" value="1"/>
</dbReference>
<evidence type="ECO:0000256" key="1">
    <source>
        <dbReference type="ARBA" id="ARBA00004479"/>
    </source>
</evidence>
<feature type="region of interest" description="Disordered" evidence="6">
    <location>
        <begin position="248"/>
        <end position="312"/>
    </location>
</feature>
<dbReference type="Proteomes" id="UP001281761">
    <property type="component" value="Unassembled WGS sequence"/>
</dbReference>
<organism evidence="10 11">
    <name type="scientific">Blattamonas nauphoetae</name>
    <dbReference type="NCBI Taxonomy" id="2049346"/>
    <lineage>
        <taxon>Eukaryota</taxon>
        <taxon>Metamonada</taxon>
        <taxon>Preaxostyla</taxon>
        <taxon>Oxymonadida</taxon>
        <taxon>Blattamonas</taxon>
    </lineage>
</organism>
<evidence type="ECO:0000313" key="11">
    <source>
        <dbReference type="Proteomes" id="UP001281761"/>
    </source>
</evidence>
<dbReference type="PROSITE" id="PS51328">
    <property type="entry name" value="L_LECTIN_LIKE"/>
    <property type="match status" value="1"/>
</dbReference>
<accession>A0ABQ9XVY0</accession>
<feature type="domain" description="L-type lectin-like" evidence="9">
    <location>
        <begin position="12"/>
        <end position="250"/>
    </location>
</feature>
<evidence type="ECO:0000313" key="10">
    <source>
        <dbReference type="EMBL" id="KAK2955630.1"/>
    </source>
</evidence>
<dbReference type="Gene3D" id="2.60.120.200">
    <property type="match status" value="1"/>
</dbReference>
<sequence>MLHTCLLSFFVIPLSFSLSLKGPFLQGRPDGSDDWVLGGTASIMTDRIRLTNLESSQKGIIWTGSQNRFVEWEANFEIQVFGGKQSGADGMAFWYARDPQEIGDVYGSRDQWTGLSVIFDTYDNRGKRQNPSVLAVLNNGTFKYDHDNDGVTQQSAGVGLVKFRRDSPFKVRVIYANRTLSVATTISIGGVSPIRSETITGAEDDDKTQYTTCFVADSIDLPIGYYFGFSAATGGLTDNHDIISFDLTPVQHRHPPPSPKQSGPIDPTSSTTLPPPINPIKDDKTIPPLTQLDPVTSSSQTTPPTIQTTSSSIDLSELQSLKNRLSSLSTQLEALTPSATALQQKASQAQPSVSTAPVADDAAKMANLQERATKLKESIKPGKTPDINEVSRMLNKFAIPSVPTPPSDIASAVSNIKSTFDVVQSERKDYVRIITEGVTEQVDDSKKASKMGAFRLIMYSLIGTGAFLMVKSQRDMRRHRQYSLPY</sequence>
<evidence type="ECO:0000256" key="4">
    <source>
        <dbReference type="ARBA" id="ARBA00022989"/>
    </source>
</evidence>
<evidence type="ECO:0000256" key="2">
    <source>
        <dbReference type="ARBA" id="ARBA00022692"/>
    </source>
</evidence>
<dbReference type="InterPro" id="IPR005052">
    <property type="entry name" value="Lectin_leg"/>
</dbReference>
<keyword evidence="2 7" id="KW-0812">Transmembrane</keyword>
<evidence type="ECO:0000256" key="8">
    <source>
        <dbReference type="SAM" id="SignalP"/>
    </source>
</evidence>
<protein>
    <submittedName>
        <fullName evidence="10">ERGIC-53 like protein</fullName>
    </submittedName>
</protein>
<dbReference type="PANTHER" id="PTHR12223:SF28">
    <property type="entry name" value="LECTIN, MANNOSE BINDING 1 LIKE"/>
    <property type="match status" value="1"/>
</dbReference>
<feature type="transmembrane region" description="Helical" evidence="7">
    <location>
        <begin position="452"/>
        <end position="470"/>
    </location>
</feature>
<evidence type="ECO:0000256" key="5">
    <source>
        <dbReference type="ARBA" id="ARBA00023136"/>
    </source>
</evidence>
<keyword evidence="3 8" id="KW-0732">Signal</keyword>
<dbReference type="EMBL" id="JARBJD010000065">
    <property type="protein sequence ID" value="KAK2955630.1"/>
    <property type="molecule type" value="Genomic_DNA"/>
</dbReference>
<keyword evidence="11" id="KW-1185">Reference proteome</keyword>
<evidence type="ECO:0000256" key="7">
    <source>
        <dbReference type="SAM" id="Phobius"/>
    </source>
</evidence>
<keyword evidence="5 7" id="KW-0472">Membrane</keyword>
<feature type="signal peptide" evidence="8">
    <location>
        <begin position="1"/>
        <end position="17"/>
    </location>
</feature>